<evidence type="ECO:0000256" key="1">
    <source>
        <dbReference type="SAM" id="MobiDB-lite"/>
    </source>
</evidence>
<protein>
    <recommendedName>
        <fullName evidence="4">DUF2946 domain-containing protein</fullName>
    </recommendedName>
</protein>
<keyword evidence="3" id="KW-1185">Reference proteome</keyword>
<feature type="region of interest" description="Disordered" evidence="1">
    <location>
        <begin position="71"/>
        <end position="107"/>
    </location>
</feature>
<dbReference type="AlphaFoldDB" id="A0A1G9GIC6"/>
<reference evidence="3" key="1">
    <citation type="submission" date="2016-10" db="EMBL/GenBank/DDBJ databases">
        <authorList>
            <person name="Varghese N."/>
            <person name="Submissions S."/>
        </authorList>
    </citation>
    <scope>NUCLEOTIDE SEQUENCE [LARGE SCALE GENOMIC DNA]</scope>
    <source>
        <strain evidence="3">CGMCC 1.7655</strain>
    </source>
</reference>
<organism evidence="2 3">
    <name type="scientific">Paracoccus chinensis</name>
    <dbReference type="NCBI Taxonomy" id="525640"/>
    <lineage>
        <taxon>Bacteria</taxon>
        <taxon>Pseudomonadati</taxon>
        <taxon>Pseudomonadota</taxon>
        <taxon>Alphaproteobacteria</taxon>
        <taxon>Rhodobacterales</taxon>
        <taxon>Paracoccaceae</taxon>
        <taxon>Paracoccus</taxon>
    </lineage>
</organism>
<gene>
    <name evidence="2" type="ORF">SAMN04487971_10586</name>
</gene>
<dbReference type="OrthoDB" id="7863585at2"/>
<dbReference type="Proteomes" id="UP000199555">
    <property type="component" value="Unassembled WGS sequence"/>
</dbReference>
<name>A0A1G9GIC6_9RHOB</name>
<evidence type="ECO:0008006" key="4">
    <source>
        <dbReference type="Google" id="ProtNLM"/>
    </source>
</evidence>
<proteinExistence type="predicted"/>
<accession>A0A1G9GIC6</accession>
<sequence length="107" mass="10901">MVIRLALIALVLLTSLSLGMARGQLRTGTELVLCGGMAVITDPDDPGQASFCPDMALGLLAALDAPPLTVAPGAGPVRRADPPRAVRFSPLSQPVPQARGPPAPRAA</sequence>
<dbReference type="RefSeq" id="WP_090754201.1">
    <property type="nucleotide sequence ID" value="NZ_FNGE01000005.1"/>
</dbReference>
<dbReference type="STRING" id="525640.SAMN04487971_10586"/>
<evidence type="ECO:0000313" key="2">
    <source>
        <dbReference type="EMBL" id="SDL00265.1"/>
    </source>
</evidence>
<evidence type="ECO:0000313" key="3">
    <source>
        <dbReference type="Proteomes" id="UP000199555"/>
    </source>
</evidence>
<dbReference type="EMBL" id="FNGE01000005">
    <property type="protein sequence ID" value="SDL00265.1"/>
    <property type="molecule type" value="Genomic_DNA"/>
</dbReference>